<organism evidence="1 2">
    <name type="scientific">Pseudaquabacterium terrae</name>
    <dbReference type="NCBI Taxonomy" id="2732868"/>
    <lineage>
        <taxon>Bacteria</taxon>
        <taxon>Pseudomonadati</taxon>
        <taxon>Pseudomonadota</taxon>
        <taxon>Betaproteobacteria</taxon>
        <taxon>Burkholderiales</taxon>
        <taxon>Sphaerotilaceae</taxon>
        <taxon>Pseudaquabacterium</taxon>
    </lineage>
</organism>
<reference evidence="1 2" key="1">
    <citation type="submission" date="2020-05" db="EMBL/GenBank/DDBJ databases">
        <title>Aquincola sp. isolate from soil.</title>
        <authorList>
            <person name="Han J."/>
            <person name="Kim D.-U."/>
        </authorList>
    </citation>
    <scope>NUCLEOTIDE SEQUENCE [LARGE SCALE GENOMIC DNA]</scope>
    <source>
        <strain evidence="1 2">S2</strain>
    </source>
</reference>
<evidence type="ECO:0000313" key="2">
    <source>
        <dbReference type="Proteomes" id="UP000737171"/>
    </source>
</evidence>
<gene>
    <name evidence="1" type="ORF">HLB44_33000</name>
</gene>
<keyword evidence="2" id="KW-1185">Reference proteome</keyword>
<dbReference type="EMBL" id="JABRWJ010000014">
    <property type="protein sequence ID" value="NRF71815.1"/>
    <property type="molecule type" value="Genomic_DNA"/>
</dbReference>
<evidence type="ECO:0000313" key="1">
    <source>
        <dbReference type="EMBL" id="NRF71815.1"/>
    </source>
</evidence>
<proteinExistence type="predicted"/>
<dbReference type="Proteomes" id="UP000737171">
    <property type="component" value="Unassembled WGS sequence"/>
</dbReference>
<accession>A0ABX2ETJ0</accession>
<sequence>MNTTRTSPIARIVAAAAAVVITFTVFSGVTSVSEPQRSQLAALNKHREASQQLALAQGAVQHRMVASK</sequence>
<dbReference type="RefSeq" id="WP_173133793.1">
    <property type="nucleotide sequence ID" value="NZ_JABRWJ010000014.1"/>
</dbReference>
<comment type="caution">
    <text evidence="1">The sequence shown here is derived from an EMBL/GenBank/DDBJ whole genome shotgun (WGS) entry which is preliminary data.</text>
</comment>
<name>A0ABX2ETJ0_9BURK</name>
<protein>
    <submittedName>
        <fullName evidence="1">Uncharacterized protein</fullName>
    </submittedName>
</protein>